<sequence>MDLTSLRCLINSISRFIHLVTCQISKTMPAETEYIKVVSLLKHLKPLLDDVADQKAPQDEALFKECEELDIAVNEAREFLEKWSPKMSKILSVLRSKPSIVKIQRSSVALSSILCKLFESSSTTSSLFNARFCMQASPNLKVEKLSDHMEEILRSQKEGNIPSTEHLSIITESLGLRSNQELLSEFIAVEKERQRAEDNKTEDLDQISQIMDLMSHIRGYVVKLEKLKKFNGIQIPSYFLCPLSSELMSDPVIVASGQTFQRASIKKWLDHGLVTCPKTRNKLSHKNLIPNYTVKALIANWCKENNVELSSNPDDGSVQLCFEHTRSSVEDENGLEAHNEEETEKFDESSPEHSYVHSRSESASSAVSSIDYHHPTGPTEISRISSKKDDVNDNIFGDGNISSPPNRISSIAPSLSGKPYNSSKTMAEMVKKKENHNPSRTLSFSPESVSDNLATISHVEKLVKDLKSSSKELQTSAAGELRFLAKHNMENRFIIGQCGAIAPLISLLHSDVELIQEHAVTALLNLSINEKIKARIAEEGALEPLIHVLKTGNGGAKENAAAALFSISLLDEYRIKIGRSGAVKALVDLLQSGTVRGKKDAATALFNLSIFHENKARIVQAGAVKYLVGLMDPSTEMVDKAVAILANLSTITEGCTAVAREEGIPLLVEIVETGSQRGKENAASILLQMCVNSPKYCRSVLQEGAVPPLVALSQSGTPRAKEKAQQLLSHFRNQRENAVARGRS</sequence>
<evidence type="ECO:0000313" key="12">
    <source>
        <dbReference type="Proteomes" id="UP001634393"/>
    </source>
</evidence>
<comment type="pathway">
    <text evidence="3">Protein modification; protein ubiquitination.</text>
</comment>
<dbReference type="Pfam" id="PF04564">
    <property type="entry name" value="U-box"/>
    <property type="match status" value="1"/>
</dbReference>
<dbReference type="InterPro" id="IPR057314">
    <property type="entry name" value="PUB2-4-like_N"/>
</dbReference>
<comment type="catalytic activity">
    <reaction evidence="1">
        <text>S-ubiquitinyl-[E2 ubiquitin-conjugating enzyme]-L-cysteine + [acceptor protein]-L-lysine = [E2 ubiquitin-conjugating enzyme]-L-cysteine + N(6)-ubiquitinyl-[acceptor protein]-L-lysine.</text>
        <dbReference type="EC" id="2.3.2.27"/>
    </reaction>
</comment>
<dbReference type="FunFam" id="3.30.40.10:FF:000562">
    <property type="entry name" value="RING-type E3 ubiquitin transferase"/>
    <property type="match status" value="1"/>
</dbReference>
<dbReference type="EC" id="2.3.2.27" evidence="4"/>
<evidence type="ECO:0000256" key="3">
    <source>
        <dbReference type="ARBA" id="ARBA00004906"/>
    </source>
</evidence>
<keyword evidence="7" id="KW-0833">Ubl conjugation pathway</keyword>
<dbReference type="Gene3D" id="3.30.40.10">
    <property type="entry name" value="Zinc/RING finger domain, C3HC4 (zinc finger)"/>
    <property type="match status" value="1"/>
</dbReference>
<evidence type="ECO:0000256" key="9">
    <source>
        <dbReference type="SAM" id="MobiDB-lite"/>
    </source>
</evidence>
<dbReference type="InterPro" id="IPR011989">
    <property type="entry name" value="ARM-like"/>
</dbReference>
<name>A0ABD3UNW8_9LAMI</name>
<keyword evidence="5" id="KW-0808">Transferase</keyword>
<dbReference type="Proteomes" id="UP001634393">
    <property type="component" value="Unassembled WGS sequence"/>
</dbReference>
<dbReference type="InterPro" id="IPR000225">
    <property type="entry name" value="Armadillo"/>
</dbReference>
<evidence type="ECO:0000313" key="11">
    <source>
        <dbReference type="EMBL" id="KAL3849970.1"/>
    </source>
</evidence>
<reference evidence="11 12" key="1">
    <citation type="submission" date="2024-12" db="EMBL/GenBank/DDBJ databases">
        <title>The unique morphological basis and parallel evolutionary history of personate flowers in Penstemon.</title>
        <authorList>
            <person name="Depatie T.H."/>
            <person name="Wessinger C.A."/>
        </authorList>
    </citation>
    <scope>NUCLEOTIDE SEQUENCE [LARGE SCALE GENOMIC DNA]</scope>
    <source>
        <strain evidence="11">WTNN_2</strain>
        <tissue evidence="11">Leaf</tissue>
    </source>
</reference>
<evidence type="ECO:0000256" key="4">
    <source>
        <dbReference type="ARBA" id="ARBA00012483"/>
    </source>
</evidence>
<dbReference type="Pfam" id="PF25240">
    <property type="entry name" value="PUB2_N"/>
    <property type="match status" value="1"/>
</dbReference>
<feature type="compositionally biased region" description="Basic and acidic residues" evidence="9">
    <location>
        <begin position="329"/>
        <end position="360"/>
    </location>
</feature>
<dbReference type="Pfam" id="PF25598">
    <property type="entry name" value="ARM_PUB"/>
    <property type="match status" value="1"/>
</dbReference>
<feature type="domain" description="U-box" evidence="10">
    <location>
        <begin position="234"/>
        <end position="308"/>
    </location>
</feature>
<feature type="region of interest" description="Disordered" evidence="9">
    <location>
        <begin position="329"/>
        <end position="422"/>
    </location>
</feature>
<dbReference type="EMBL" id="JBJXBP010000001">
    <property type="protein sequence ID" value="KAL3849970.1"/>
    <property type="molecule type" value="Genomic_DNA"/>
</dbReference>
<dbReference type="SUPFAM" id="SSF48371">
    <property type="entry name" value="ARM repeat"/>
    <property type="match status" value="1"/>
</dbReference>
<dbReference type="PROSITE" id="PS51698">
    <property type="entry name" value="U_BOX"/>
    <property type="match status" value="1"/>
</dbReference>
<keyword evidence="12" id="KW-1185">Reference proteome</keyword>
<feature type="repeat" description="ARM" evidence="8">
    <location>
        <begin position="499"/>
        <end position="541"/>
    </location>
</feature>
<dbReference type="CDD" id="cd16664">
    <property type="entry name" value="RING-Ubox_PUB"/>
    <property type="match status" value="1"/>
</dbReference>
<evidence type="ECO:0000256" key="8">
    <source>
        <dbReference type="PROSITE-ProRule" id="PRU00259"/>
    </source>
</evidence>
<dbReference type="InterPro" id="IPR016024">
    <property type="entry name" value="ARM-type_fold"/>
</dbReference>
<dbReference type="SMART" id="SM00185">
    <property type="entry name" value="ARM"/>
    <property type="match status" value="6"/>
</dbReference>
<gene>
    <name evidence="11" type="ORF">ACJIZ3_011852</name>
</gene>
<evidence type="ECO:0000256" key="6">
    <source>
        <dbReference type="ARBA" id="ARBA00022737"/>
    </source>
</evidence>
<dbReference type="SUPFAM" id="SSF57850">
    <property type="entry name" value="RING/U-box"/>
    <property type="match status" value="1"/>
</dbReference>
<keyword evidence="6" id="KW-0677">Repeat</keyword>
<dbReference type="AlphaFoldDB" id="A0ABD3UNW8"/>
<feature type="compositionally biased region" description="Low complexity" evidence="9">
    <location>
        <begin position="401"/>
        <end position="414"/>
    </location>
</feature>
<feature type="repeat" description="ARM" evidence="8">
    <location>
        <begin position="622"/>
        <end position="663"/>
    </location>
</feature>
<evidence type="ECO:0000259" key="10">
    <source>
        <dbReference type="PROSITE" id="PS51698"/>
    </source>
</evidence>
<evidence type="ECO:0000256" key="5">
    <source>
        <dbReference type="ARBA" id="ARBA00022679"/>
    </source>
</evidence>
<dbReference type="PANTHER" id="PTHR23315">
    <property type="entry name" value="U BOX DOMAIN-CONTAINING"/>
    <property type="match status" value="1"/>
</dbReference>
<dbReference type="InterPro" id="IPR058678">
    <property type="entry name" value="ARM_PUB"/>
</dbReference>
<dbReference type="SMART" id="SM00504">
    <property type="entry name" value="Ubox"/>
    <property type="match status" value="1"/>
</dbReference>
<dbReference type="FunFam" id="1.25.10.10:FF:000082">
    <property type="entry name" value="RING-type E3 ubiquitin transferase"/>
    <property type="match status" value="1"/>
</dbReference>
<evidence type="ECO:0000256" key="1">
    <source>
        <dbReference type="ARBA" id="ARBA00000900"/>
    </source>
</evidence>
<evidence type="ECO:0000256" key="7">
    <source>
        <dbReference type="ARBA" id="ARBA00022786"/>
    </source>
</evidence>
<dbReference type="GO" id="GO:0061630">
    <property type="term" value="F:ubiquitin protein ligase activity"/>
    <property type="evidence" value="ECO:0007669"/>
    <property type="project" value="UniProtKB-EC"/>
</dbReference>
<dbReference type="InterPro" id="IPR003613">
    <property type="entry name" value="Ubox_domain"/>
</dbReference>
<proteinExistence type="predicted"/>
<feature type="repeat" description="ARM" evidence="8">
    <location>
        <begin position="581"/>
        <end position="623"/>
    </location>
</feature>
<dbReference type="PROSITE" id="PS50176">
    <property type="entry name" value="ARM_REPEAT"/>
    <property type="match status" value="4"/>
</dbReference>
<dbReference type="Gene3D" id="1.25.10.10">
    <property type="entry name" value="Leucine-rich Repeat Variant"/>
    <property type="match status" value="1"/>
</dbReference>
<dbReference type="GO" id="GO:0016567">
    <property type="term" value="P:protein ubiquitination"/>
    <property type="evidence" value="ECO:0007669"/>
    <property type="project" value="UniProtKB-ARBA"/>
</dbReference>
<dbReference type="InterPro" id="IPR013083">
    <property type="entry name" value="Znf_RING/FYVE/PHD"/>
</dbReference>
<accession>A0ABD3UNW8</accession>
<dbReference type="InterPro" id="IPR045210">
    <property type="entry name" value="RING-Ubox_PUB"/>
</dbReference>
<comment type="function">
    <text evidence="2">Functions as an E3 ubiquitin ligase.</text>
</comment>
<organism evidence="11 12">
    <name type="scientific">Penstemon smallii</name>
    <dbReference type="NCBI Taxonomy" id="265156"/>
    <lineage>
        <taxon>Eukaryota</taxon>
        <taxon>Viridiplantae</taxon>
        <taxon>Streptophyta</taxon>
        <taxon>Embryophyta</taxon>
        <taxon>Tracheophyta</taxon>
        <taxon>Spermatophyta</taxon>
        <taxon>Magnoliopsida</taxon>
        <taxon>eudicotyledons</taxon>
        <taxon>Gunneridae</taxon>
        <taxon>Pentapetalae</taxon>
        <taxon>asterids</taxon>
        <taxon>lamiids</taxon>
        <taxon>Lamiales</taxon>
        <taxon>Plantaginaceae</taxon>
        <taxon>Cheloneae</taxon>
        <taxon>Penstemon</taxon>
    </lineage>
</organism>
<evidence type="ECO:0000256" key="2">
    <source>
        <dbReference type="ARBA" id="ARBA00003861"/>
    </source>
</evidence>
<feature type="repeat" description="ARM" evidence="8">
    <location>
        <begin position="457"/>
        <end position="499"/>
    </location>
</feature>
<dbReference type="PANTHER" id="PTHR23315:SF278">
    <property type="entry name" value="U-BOX DOMAIN-CONTAINING PROTEIN 3"/>
    <property type="match status" value="1"/>
</dbReference>
<comment type="caution">
    <text evidence="11">The sequence shown here is derived from an EMBL/GenBank/DDBJ whole genome shotgun (WGS) entry which is preliminary data.</text>
</comment>
<protein>
    <recommendedName>
        <fullName evidence="4">RING-type E3 ubiquitin transferase</fullName>
        <ecNumber evidence="4">2.3.2.27</ecNumber>
    </recommendedName>
</protein>